<dbReference type="Gene3D" id="1.10.1040.10">
    <property type="entry name" value="N-(1-d-carboxylethyl)-l-norvaline Dehydrogenase, domain 2"/>
    <property type="match status" value="1"/>
</dbReference>
<dbReference type="InterPro" id="IPR029154">
    <property type="entry name" value="HIBADH-like_NADP-bd"/>
</dbReference>
<evidence type="ECO:0000259" key="5">
    <source>
        <dbReference type="Pfam" id="PF14833"/>
    </source>
</evidence>
<dbReference type="GO" id="GO:0051287">
    <property type="term" value="F:NAD binding"/>
    <property type="evidence" value="ECO:0007669"/>
    <property type="project" value="InterPro"/>
</dbReference>
<dbReference type="PIRSF" id="PIRSF000103">
    <property type="entry name" value="HIBADH"/>
    <property type="match status" value="1"/>
</dbReference>
<evidence type="ECO:0000256" key="3">
    <source>
        <dbReference type="PIRSR" id="PIRSR000103-1"/>
    </source>
</evidence>
<dbReference type="InterPro" id="IPR036291">
    <property type="entry name" value="NAD(P)-bd_dom_sf"/>
</dbReference>
<gene>
    <name evidence="6" type="ORF">HH303_13730</name>
</gene>
<organism evidence="6 7">
    <name type="scientific">Pacificispira spongiicola</name>
    <dbReference type="NCBI Taxonomy" id="2729598"/>
    <lineage>
        <taxon>Bacteria</taxon>
        <taxon>Pseudomonadati</taxon>
        <taxon>Pseudomonadota</taxon>
        <taxon>Alphaproteobacteria</taxon>
        <taxon>Rhodospirillales</taxon>
        <taxon>Rhodospirillaceae</taxon>
        <taxon>Pacificispira</taxon>
    </lineage>
</organism>
<dbReference type="Pfam" id="PF03446">
    <property type="entry name" value="NAD_binding_2"/>
    <property type="match status" value="1"/>
</dbReference>
<evidence type="ECO:0000256" key="2">
    <source>
        <dbReference type="ARBA" id="ARBA00023027"/>
    </source>
</evidence>
<keyword evidence="7" id="KW-1185">Reference proteome</keyword>
<name>A0A7Y0E1K4_9PROT</name>
<evidence type="ECO:0000259" key="4">
    <source>
        <dbReference type="Pfam" id="PF03446"/>
    </source>
</evidence>
<proteinExistence type="predicted"/>
<dbReference type="EMBL" id="JABBNT010000004">
    <property type="protein sequence ID" value="NMM45550.1"/>
    <property type="molecule type" value="Genomic_DNA"/>
</dbReference>
<dbReference type="GO" id="GO:0050661">
    <property type="term" value="F:NADP binding"/>
    <property type="evidence" value="ECO:0007669"/>
    <property type="project" value="InterPro"/>
</dbReference>
<dbReference type="GO" id="GO:0016491">
    <property type="term" value="F:oxidoreductase activity"/>
    <property type="evidence" value="ECO:0007669"/>
    <property type="project" value="UniProtKB-KW"/>
</dbReference>
<keyword evidence="1" id="KW-0560">Oxidoreductase</keyword>
<dbReference type="PANTHER" id="PTHR43060:SF15">
    <property type="entry name" value="3-HYDROXYISOBUTYRATE DEHYDROGENASE-LIKE 1, MITOCHONDRIAL-RELATED"/>
    <property type="match status" value="1"/>
</dbReference>
<evidence type="ECO:0000256" key="1">
    <source>
        <dbReference type="ARBA" id="ARBA00023002"/>
    </source>
</evidence>
<dbReference type="InterPro" id="IPR008927">
    <property type="entry name" value="6-PGluconate_DH-like_C_sf"/>
</dbReference>
<sequence>MDMVSTLAVIGTGIMGAPIARNAEKAGFTVTAWNRSREKLAGFKATETPAEAAAGADATILMLSDGPTCDHLLYEDGEHGPAVLSAMRPGSRLVVMSSIPVETARGQAERAQAVGIGYLDAPVSGGEKGAIEATLAIMAGGTQSDFDAMAPVFRAMGRPTYVGPAGSGQLAKLANQMIVGNTIATVAEALILAAKGGADPAAVREALLGGFADSTILKLHGQRMVDGDWTPGGMSRYQLKDLRTAMGFAKSLGLDLPVTELTTQLFEDTVAHGDSDKDHSAVYLELMRRNGA</sequence>
<accession>A0A7Y0E1K4</accession>
<comment type="caution">
    <text evidence="6">The sequence shown here is derived from an EMBL/GenBank/DDBJ whole genome shotgun (WGS) entry which is preliminary data.</text>
</comment>
<feature type="active site" evidence="3">
    <location>
        <position position="172"/>
    </location>
</feature>
<dbReference type="AlphaFoldDB" id="A0A7Y0E1K4"/>
<dbReference type="InterPro" id="IPR013328">
    <property type="entry name" value="6PGD_dom2"/>
</dbReference>
<feature type="domain" description="3-hydroxyisobutyrate dehydrogenase-like NAD-binding" evidence="5">
    <location>
        <begin position="166"/>
        <end position="283"/>
    </location>
</feature>
<keyword evidence="2" id="KW-0520">NAD</keyword>
<reference evidence="6 7" key="1">
    <citation type="submission" date="2020-04" db="EMBL/GenBank/DDBJ databases">
        <title>Rhodospirillaceae bacterium KN72 isolated from deep sea.</title>
        <authorList>
            <person name="Zhang D.-C."/>
        </authorList>
    </citation>
    <scope>NUCLEOTIDE SEQUENCE [LARGE SCALE GENOMIC DNA]</scope>
    <source>
        <strain evidence="6 7">KN72</strain>
    </source>
</reference>
<dbReference type="Proteomes" id="UP000539372">
    <property type="component" value="Unassembled WGS sequence"/>
</dbReference>
<dbReference type="SUPFAM" id="SSF51735">
    <property type="entry name" value="NAD(P)-binding Rossmann-fold domains"/>
    <property type="match status" value="1"/>
</dbReference>
<protein>
    <submittedName>
        <fullName evidence="6">NAD(P)-dependent oxidoreductase</fullName>
    </submittedName>
</protein>
<dbReference type="PANTHER" id="PTHR43060">
    <property type="entry name" value="3-HYDROXYISOBUTYRATE DEHYDROGENASE-LIKE 1, MITOCHONDRIAL-RELATED"/>
    <property type="match status" value="1"/>
</dbReference>
<dbReference type="InterPro" id="IPR006115">
    <property type="entry name" value="6PGDH_NADP-bd"/>
</dbReference>
<dbReference type="InterPro" id="IPR015815">
    <property type="entry name" value="HIBADH-related"/>
</dbReference>
<dbReference type="SUPFAM" id="SSF48179">
    <property type="entry name" value="6-phosphogluconate dehydrogenase C-terminal domain-like"/>
    <property type="match status" value="1"/>
</dbReference>
<evidence type="ECO:0000313" key="6">
    <source>
        <dbReference type="EMBL" id="NMM45550.1"/>
    </source>
</evidence>
<dbReference type="Gene3D" id="3.40.50.720">
    <property type="entry name" value="NAD(P)-binding Rossmann-like Domain"/>
    <property type="match status" value="1"/>
</dbReference>
<feature type="domain" description="6-phosphogluconate dehydrogenase NADP-binding" evidence="4">
    <location>
        <begin position="7"/>
        <end position="161"/>
    </location>
</feature>
<dbReference type="Pfam" id="PF14833">
    <property type="entry name" value="NAD_binding_11"/>
    <property type="match status" value="1"/>
</dbReference>
<evidence type="ECO:0000313" key="7">
    <source>
        <dbReference type="Proteomes" id="UP000539372"/>
    </source>
</evidence>